<evidence type="ECO:0000256" key="10">
    <source>
        <dbReference type="ARBA" id="ARBA00022741"/>
    </source>
</evidence>
<evidence type="ECO:0000256" key="12">
    <source>
        <dbReference type="ARBA" id="ARBA00022840"/>
    </source>
</evidence>
<dbReference type="InterPro" id="IPR052592">
    <property type="entry name" value="LRR-RLK"/>
</dbReference>
<dbReference type="GO" id="GO:0004674">
    <property type="term" value="F:protein serine/threonine kinase activity"/>
    <property type="evidence" value="ECO:0007669"/>
    <property type="project" value="UniProtKB-KW"/>
</dbReference>
<evidence type="ECO:0000256" key="11">
    <source>
        <dbReference type="ARBA" id="ARBA00022777"/>
    </source>
</evidence>
<evidence type="ECO:0000256" key="1">
    <source>
        <dbReference type="ARBA" id="ARBA00004162"/>
    </source>
</evidence>
<keyword evidence="11 19" id="KW-0418">Kinase</keyword>
<evidence type="ECO:0000256" key="4">
    <source>
        <dbReference type="ARBA" id="ARBA00022527"/>
    </source>
</evidence>
<dbReference type="Pfam" id="PF07714">
    <property type="entry name" value="PK_Tyr_Ser-Thr"/>
    <property type="match status" value="1"/>
</dbReference>
<keyword evidence="7 17" id="KW-0812">Transmembrane</keyword>
<name>A0A2Z7AK42_9LAMI</name>
<keyword evidence="3" id="KW-1003">Cell membrane</keyword>
<dbReference type="PROSITE" id="PS00107">
    <property type="entry name" value="PROTEIN_KINASE_ATP"/>
    <property type="match status" value="1"/>
</dbReference>
<evidence type="ECO:0000256" key="16">
    <source>
        <dbReference type="PROSITE-ProRule" id="PRU10141"/>
    </source>
</evidence>
<dbReference type="PROSITE" id="PS50011">
    <property type="entry name" value="PROTEIN_KINASE_DOM"/>
    <property type="match status" value="1"/>
</dbReference>
<keyword evidence="20" id="KW-1185">Reference proteome</keyword>
<proteinExistence type="predicted"/>
<dbReference type="FunFam" id="3.80.10.10:FF:000095">
    <property type="entry name" value="LRR receptor-like serine/threonine-protein kinase GSO1"/>
    <property type="match status" value="1"/>
</dbReference>
<evidence type="ECO:0000256" key="15">
    <source>
        <dbReference type="ARBA" id="ARBA00023180"/>
    </source>
</evidence>
<dbReference type="Pfam" id="PF00560">
    <property type="entry name" value="LRR_1"/>
    <property type="match status" value="13"/>
</dbReference>
<sequence length="858" mass="94164">MLEIKGCLLVVLSETILKASIHLKQVKVLNKKMANSTPLFLGFLFCFISSVATYSSNETDLLALLAFKSAILPDNIGSLNSWNQTSNFCTWEGIVCSTQYHDRVAEINLASRGLEGTLSTYIGNLSFLRRISLRNNKFQGVIPQEIGLLGQLEFVDFSGNSFSGELPRNLSKCINLVNLSMTENSFSGMIPPEFGSLYRLEVMNLTNNKFLGTIPPAIGNLTSLTHLSLSSCGLTGQIPESFGQLQSLILLQLTGNGFSGSIPLGLFNISTIQLFEVADNQLEGTIPENIGFTLSNVRGILLAQNKLSGTFPDSLLNSTTLERIGLFSNKLTGRVPTDLGRLSGLWVIALWNNFFEGDISFISSLTNCTRLSVLRINNNLFTGFLPSSIANLSRVIAQIDISHNKIQGNISSDIRNLQDLAWLDLSSNYLEGSIPLGIGNLDKLIYLDLGRNRFTGEIPSSFGNLTLLSHMFLQENRLFGSIPSSLIDCTNLLSLNISHNNLNGSIPQEIMSISSLSVLLDLSHNSLTGSIPFEVGSLRKLTDFDLSDNRLSGTIPASLGSCLSLQGLYLEGNSFEGKIPSELSGLEGLRFLDLSRNNLSGAIPSFLSDLRLEKLNLSFNKLYGQVPISGVFRNNTLVSLNGNKELCGGILELQLPPCPPLNSSKKNKLLQPKFLIPLLVFGIIVLSLSICWIILIFRRKDSFSSSPSFLEHDQVMRFSYSDLLKATGGFDKYNLVGVGRFGSVYKGIIDDSTPLIAVKVFNLSVKGASKSLLSECEVLRNVRHRNLLKLLSICDSLDSQGYPFKALIYDFKANGSLEKWLHDHKEEDGDEELKKLNMIQLLEIAIDVAHALETISIT</sequence>
<keyword evidence="12 16" id="KW-0067">ATP-binding</keyword>
<evidence type="ECO:0000313" key="20">
    <source>
        <dbReference type="Proteomes" id="UP000250235"/>
    </source>
</evidence>
<dbReference type="FunFam" id="3.80.10.10:FF:000288">
    <property type="entry name" value="LRR receptor-like serine/threonine-protein kinase EFR"/>
    <property type="match status" value="1"/>
</dbReference>
<dbReference type="InterPro" id="IPR013210">
    <property type="entry name" value="LRR_N_plant-typ"/>
</dbReference>
<keyword evidence="4" id="KW-0723">Serine/threonine-protein kinase</keyword>
<dbReference type="EC" id="2.7.11.1" evidence="2"/>
<dbReference type="InterPro" id="IPR017441">
    <property type="entry name" value="Protein_kinase_ATP_BS"/>
</dbReference>
<keyword evidence="6" id="KW-0808">Transferase</keyword>
<dbReference type="GO" id="GO:0006952">
    <property type="term" value="P:defense response"/>
    <property type="evidence" value="ECO:0007669"/>
    <property type="project" value="UniProtKB-ARBA"/>
</dbReference>
<keyword evidence="9" id="KW-0677">Repeat</keyword>
<dbReference type="Pfam" id="PF08263">
    <property type="entry name" value="LRRNT_2"/>
    <property type="match status" value="1"/>
</dbReference>
<dbReference type="SUPFAM" id="SSF52058">
    <property type="entry name" value="L domain-like"/>
    <property type="match status" value="2"/>
</dbReference>
<keyword evidence="8" id="KW-0732">Signal</keyword>
<evidence type="ECO:0000256" key="7">
    <source>
        <dbReference type="ARBA" id="ARBA00022692"/>
    </source>
</evidence>
<evidence type="ECO:0000256" key="8">
    <source>
        <dbReference type="ARBA" id="ARBA00022729"/>
    </source>
</evidence>
<evidence type="ECO:0000256" key="17">
    <source>
        <dbReference type="SAM" id="Phobius"/>
    </source>
</evidence>
<evidence type="ECO:0000259" key="18">
    <source>
        <dbReference type="PROSITE" id="PS50011"/>
    </source>
</evidence>
<dbReference type="SUPFAM" id="SSF56112">
    <property type="entry name" value="Protein kinase-like (PK-like)"/>
    <property type="match status" value="1"/>
</dbReference>
<evidence type="ECO:0000256" key="14">
    <source>
        <dbReference type="ARBA" id="ARBA00023136"/>
    </source>
</evidence>
<keyword evidence="13 17" id="KW-1133">Transmembrane helix</keyword>
<dbReference type="InterPro" id="IPR001611">
    <property type="entry name" value="Leu-rich_rpt"/>
</dbReference>
<dbReference type="GO" id="GO:0051707">
    <property type="term" value="P:response to other organism"/>
    <property type="evidence" value="ECO:0007669"/>
    <property type="project" value="UniProtKB-ARBA"/>
</dbReference>
<keyword evidence="14 17" id="KW-0472">Membrane</keyword>
<evidence type="ECO:0000313" key="19">
    <source>
        <dbReference type="EMBL" id="KZV19551.1"/>
    </source>
</evidence>
<dbReference type="Gene3D" id="3.80.10.10">
    <property type="entry name" value="Ribonuclease Inhibitor"/>
    <property type="match status" value="3"/>
</dbReference>
<dbReference type="PANTHER" id="PTHR48054:SF14">
    <property type="entry name" value="MDIS1-INTERACTING RECEPTOR LIKE KINASE 2-LIKE"/>
    <property type="match status" value="1"/>
</dbReference>
<dbReference type="OrthoDB" id="676979at2759"/>
<reference evidence="19 20" key="1">
    <citation type="journal article" date="2015" name="Proc. Natl. Acad. Sci. U.S.A.">
        <title>The resurrection genome of Boea hygrometrica: A blueprint for survival of dehydration.</title>
        <authorList>
            <person name="Xiao L."/>
            <person name="Yang G."/>
            <person name="Zhang L."/>
            <person name="Yang X."/>
            <person name="Zhao S."/>
            <person name="Ji Z."/>
            <person name="Zhou Q."/>
            <person name="Hu M."/>
            <person name="Wang Y."/>
            <person name="Chen M."/>
            <person name="Xu Y."/>
            <person name="Jin H."/>
            <person name="Xiao X."/>
            <person name="Hu G."/>
            <person name="Bao F."/>
            <person name="Hu Y."/>
            <person name="Wan P."/>
            <person name="Li L."/>
            <person name="Deng X."/>
            <person name="Kuang T."/>
            <person name="Xiang C."/>
            <person name="Zhu J.K."/>
            <person name="Oliver M.J."/>
            <person name="He Y."/>
        </authorList>
    </citation>
    <scope>NUCLEOTIDE SEQUENCE [LARGE SCALE GENOMIC DNA]</scope>
    <source>
        <strain evidence="20">cv. XS01</strain>
    </source>
</reference>
<dbReference type="EMBL" id="KV016685">
    <property type="protein sequence ID" value="KZV19551.1"/>
    <property type="molecule type" value="Genomic_DNA"/>
</dbReference>
<evidence type="ECO:0000256" key="2">
    <source>
        <dbReference type="ARBA" id="ARBA00012513"/>
    </source>
</evidence>
<dbReference type="Proteomes" id="UP000250235">
    <property type="component" value="Unassembled WGS sequence"/>
</dbReference>
<evidence type="ECO:0000256" key="6">
    <source>
        <dbReference type="ARBA" id="ARBA00022679"/>
    </source>
</evidence>
<dbReference type="InterPro" id="IPR011009">
    <property type="entry name" value="Kinase-like_dom_sf"/>
</dbReference>
<comment type="subcellular location">
    <subcellularLocation>
        <location evidence="1">Cell membrane</location>
        <topology evidence="1">Single-pass membrane protein</topology>
    </subcellularLocation>
</comment>
<protein>
    <recommendedName>
        <fullName evidence="2">non-specific serine/threonine protein kinase</fullName>
        <ecNumber evidence="2">2.7.11.1</ecNumber>
    </recommendedName>
</protein>
<dbReference type="InterPro" id="IPR000719">
    <property type="entry name" value="Prot_kinase_dom"/>
</dbReference>
<feature type="transmembrane region" description="Helical" evidence="17">
    <location>
        <begin position="674"/>
        <end position="697"/>
    </location>
</feature>
<keyword evidence="5" id="KW-0433">Leucine-rich repeat</keyword>
<dbReference type="SMART" id="SM00369">
    <property type="entry name" value="LRR_TYP"/>
    <property type="match status" value="6"/>
</dbReference>
<dbReference type="Gene3D" id="3.30.200.20">
    <property type="entry name" value="Phosphorylase Kinase, domain 1"/>
    <property type="match status" value="1"/>
</dbReference>
<dbReference type="InterPro" id="IPR032675">
    <property type="entry name" value="LRR_dom_sf"/>
</dbReference>
<evidence type="ECO:0000256" key="13">
    <source>
        <dbReference type="ARBA" id="ARBA00022989"/>
    </source>
</evidence>
<keyword evidence="15" id="KW-0325">Glycoprotein</keyword>
<keyword evidence="19" id="KW-0675">Receptor</keyword>
<dbReference type="GO" id="GO:0005886">
    <property type="term" value="C:plasma membrane"/>
    <property type="evidence" value="ECO:0007669"/>
    <property type="project" value="UniProtKB-SubCell"/>
</dbReference>
<dbReference type="PANTHER" id="PTHR48054">
    <property type="entry name" value="RECEPTOR KINASE-LIKE PROTEIN XA21"/>
    <property type="match status" value="1"/>
</dbReference>
<dbReference type="GO" id="GO:0005524">
    <property type="term" value="F:ATP binding"/>
    <property type="evidence" value="ECO:0007669"/>
    <property type="project" value="UniProtKB-UniRule"/>
</dbReference>
<dbReference type="InterPro" id="IPR001245">
    <property type="entry name" value="Ser-Thr/Tyr_kinase_cat_dom"/>
</dbReference>
<keyword evidence="10 16" id="KW-0547">Nucleotide-binding</keyword>
<dbReference type="InterPro" id="IPR003591">
    <property type="entry name" value="Leu-rich_rpt_typical-subtyp"/>
</dbReference>
<evidence type="ECO:0000256" key="5">
    <source>
        <dbReference type="ARBA" id="ARBA00022614"/>
    </source>
</evidence>
<dbReference type="AlphaFoldDB" id="A0A2Z7AK42"/>
<accession>A0A2Z7AK42</accession>
<feature type="binding site" evidence="16">
    <location>
        <position position="759"/>
    </location>
    <ligand>
        <name>ATP</name>
        <dbReference type="ChEBI" id="CHEBI:30616"/>
    </ligand>
</feature>
<evidence type="ECO:0000256" key="9">
    <source>
        <dbReference type="ARBA" id="ARBA00022737"/>
    </source>
</evidence>
<gene>
    <name evidence="19" type="ORF">F511_06413</name>
</gene>
<organism evidence="19 20">
    <name type="scientific">Dorcoceras hygrometricum</name>
    <dbReference type="NCBI Taxonomy" id="472368"/>
    <lineage>
        <taxon>Eukaryota</taxon>
        <taxon>Viridiplantae</taxon>
        <taxon>Streptophyta</taxon>
        <taxon>Embryophyta</taxon>
        <taxon>Tracheophyta</taxon>
        <taxon>Spermatophyta</taxon>
        <taxon>Magnoliopsida</taxon>
        <taxon>eudicotyledons</taxon>
        <taxon>Gunneridae</taxon>
        <taxon>Pentapetalae</taxon>
        <taxon>asterids</taxon>
        <taxon>lamiids</taxon>
        <taxon>Lamiales</taxon>
        <taxon>Gesneriaceae</taxon>
        <taxon>Didymocarpoideae</taxon>
        <taxon>Trichosporeae</taxon>
        <taxon>Loxocarpinae</taxon>
        <taxon>Dorcoceras</taxon>
    </lineage>
</organism>
<evidence type="ECO:0000256" key="3">
    <source>
        <dbReference type="ARBA" id="ARBA00022475"/>
    </source>
</evidence>
<feature type="domain" description="Protein kinase" evidence="18">
    <location>
        <begin position="730"/>
        <end position="858"/>
    </location>
</feature>